<dbReference type="Pfam" id="PF00172">
    <property type="entry name" value="Zn_clus"/>
    <property type="match status" value="1"/>
</dbReference>
<feature type="domain" description="Zn(2)-C6 fungal-type" evidence="6">
    <location>
        <begin position="12"/>
        <end position="42"/>
    </location>
</feature>
<evidence type="ECO:0000256" key="3">
    <source>
        <dbReference type="ARBA" id="ARBA00023163"/>
    </source>
</evidence>
<keyword evidence="1" id="KW-0805">Transcription regulation</keyword>
<dbReference type="GO" id="GO:0000981">
    <property type="term" value="F:DNA-binding transcription factor activity, RNA polymerase II-specific"/>
    <property type="evidence" value="ECO:0007669"/>
    <property type="project" value="InterPro"/>
</dbReference>
<organism evidence="7 8">
    <name type="scientific">Cladophialophora immunda</name>
    <dbReference type="NCBI Taxonomy" id="569365"/>
    <lineage>
        <taxon>Eukaryota</taxon>
        <taxon>Fungi</taxon>
        <taxon>Dikarya</taxon>
        <taxon>Ascomycota</taxon>
        <taxon>Pezizomycotina</taxon>
        <taxon>Eurotiomycetes</taxon>
        <taxon>Chaetothyriomycetidae</taxon>
        <taxon>Chaetothyriales</taxon>
        <taxon>Herpotrichiellaceae</taxon>
        <taxon>Cladophialophora</taxon>
    </lineage>
</organism>
<feature type="region of interest" description="Disordered" evidence="5">
    <location>
        <begin position="62"/>
        <end position="92"/>
    </location>
</feature>
<dbReference type="SMART" id="SM00066">
    <property type="entry name" value="GAL4"/>
    <property type="match status" value="1"/>
</dbReference>
<dbReference type="PROSITE" id="PS00463">
    <property type="entry name" value="ZN2_CY6_FUNGAL_1"/>
    <property type="match status" value="1"/>
</dbReference>
<dbReference type="GO" id="GO:0008270">
    <property type="term" value="F:zinc ion binding"/>
    <property type="evidence" value="ECO:0007669"/>
    <property type="project" value="InterPro"/>
</dbReference>
<dbReference type="Proteomes" id="UP000054466">
    <property type="component" value="Unassembled WGS sequence"/>
</dbReference>
<proteinExistence type="predicted"/>
<dbReference type="SUPFAM" id="SSF57701">
    <property type="entry name" value="Zn2/Cys6 DNA-binding domain"/>
    <property type="match status" value="1"/>
</dbReference>
<dbReference type="InterPro" id="IPR001138">
    <property type="entry name" value="Zn2Cys6_DnaBD"/>
</dbReference>
<dbReference type="InterPro" id="IPR053175">
    <property type="entry name" value="DHMBA_Reg_Transcription_Factor"/>
</dbReference>
<dbReference type="GO" id="GO:0003677">
    <property type="term" value="F:DNA binding"/>
    <property type="evidence" value="ECO:0007669"/>
    <property type="project" value="UniProtKB-KW"/>
</dbReference>
<evidence type="ECO:0000256" key="2">
    <source>
        <dbReference type="ARBA" id="ARBA00023125"/>
    </source>
</evidence>
<evidence type="ECO:0000259" key="6">
    <source>
        <dbReference type="PROSITE" id="PS50048"/>
    </source>
</evidence>
<dbReference type="CDD" id="cd00067">
    <property type="entry name" value="GAL4"/>
    <property type="match status" value="1"/>
</dbReference>
<evidence type="ECO:0000313" key="8">
    <source>
        <dbReference type="Proteomes" id="UP000054466"/>
    </source>
</evidence>
<dbReference type="PANTHER" id="PTHR38791">
    <property type="entry name" value="ZN(II)2CYS6 TRANSCRIPTION FACTOR (EUROFUNG)-RELATED-RELATED"/>
    <property type="match status" value="1"/>
</dbReference>
<accession>A0A0D2CFJ8</accession>
<feature type="compositionally biased region" description="Low complexity" evidence="5">
    <location>
        <begin position="75"/>
        <end position="92"/>
    </location>
</feature>
<dbReference type="GeneID" id="27344020"/>
<dbReference type="Gene3D" id="4.10.240.10">
    <property type="entry name" value="Zn(2)-C6 fungal-type DNA-binding domain"/>
    <property type="match status" value="1"/>
</dbReference>
<keyword evidence="4" id="KW-0539">Nucleus</keyword>
<name>A0A0D2CFJ8_9EURO</name>
<dbReference type="InterPro" id="IPR036864">
    <property type="entry name" value="Zn2-C6_fun-type_DNA-bd_sf"/>
</dbReference>
<keyword evidence="8" id="KW-1185">Reference proteome</keyword>
<dbReference type="HOGENOM" id="CLU_013866_5_1_1"/>
<dbReference type="EMBL" id="KN847042">
    <property type="protein sequence ID" value="KIW28975.1"/>
    <property type="molecule type" value="Genomic_DNA"/>
</dbReference>
<dbReference type="PROSITE" id="PS50048">
    <property type="entry name" value="ZN2_CY6_FUNGAL_2"/>
    <property type="match status" value="1"/>
</dbReference>
<dbReference type="VEuPathDB" id="FungiDB:PV07_04826"/>
<protein>
    <recommendedName>
        <fullName evidence="6">Zn(2)-C6 fungal-type domain-containing protein</fullName>
    </recommendedName>
</protein>
<sequence>MPYKYGGPRSKACNACRVRKVKCDEARPTCGRCRRSGKTCEFRDAFDLLHYDETAHASRRAHQLWQKRSTKTDESGASSLASTTSPAATPSTDLKGVLEQPLYELAVQRFFFDYVFQINTPLGRAGYLEYLPDAYPGFVDQPFFLSAFKSTALANFARRCNSRTASNAALTEYGNAIRLTNAALRDPVLVLKDETLLACQLLGFCEIYLSPETAFSSWYAHTRGAAALLEHRGSGILQTPLGPTLFKAVHTQEVLYKCLRFGLRPTYNPSFVKQVYEPMSAQVHLLVADVATLCAEYMERKSTLPGYEQHASATPLLERAHLLDLRWQRLISNIPWQFSYDRIPKDQYRPLPHWIAPLIRDRRAPVFVHIYSGFGPCFLWNMMRYARVRLHELQILLAEAATQSDEALGSLEVLLQLEDDLSSTVPALLIATEEKELGHSSKGEEISSFRSFLMVRSLMAARMTLVFLARRGLYVEERLAWLKDLFACLHQHLTIFVPPDFDPLDGD</sequence>
<evidence type="ECO:0000256" key="1">
    <source>
        <dbReference type="ARBA" id="ARBA00023015"/>
    </source>
</evidence>
<dbReference type="STRING" id="569365.A0A0D2CFJ8"/>
<dbReference type="AlphaFoldDB" id="A0A0D2CFJ8"/>
<keyword evidence="2" id="KW-0238">DNA-binding</keyword>
<gene>
    <name evidence="7" type="ORF">PV07_04826</name>
</gene>
<dbReference type="RefSeq" id="XP_016249191.1">
    <property type="nucleotide sequence ID" value="XM_016391672.1"/>
</dbReference>
<reference evidence="7 8" key="1">
    <citation type="submission" date="2015-01" db="EMBL/GenBank/DDBJ databases">
        <title>The Genome Sequence of Cladophialophora immunda CBS83496.</title>
        <authorList>
            <consortium name="The Broad Institute Genomics Platform"/>
            <person name="Cuomo C."/>
            <person name="de Hoog S."/>
            <person name="Gorbushina A."/>
            <person name="Stielow B."/>
            <person name="Teixiera M."/>
            <person name="Abouelleil A."/>
            <person name="Chapman S.B."/>
            <person name="Priest M."/>
            <person name="Young S.K."/>
            <person name="Wortman J."/>
            <person name="Nusbaum C."/>
            <person name="Birren B."/>
        </authorList>
    </citation>
    <scope>NUCLEOTIDE SEQUENCE [LARGE SCALE GENOMIC DNA]</scope>
    <source>
        <strain evidence="7 8">CBS 83496</strain>
    </source>
</reference>
<evidence type="ECO:0000313" key="7">
    <source>
        <dbReference type="EMBL" id="KIW28975.1"/>
    </source>
</evidence>
<keyword evidence="3" id="KW-0804">Transcription</keyword>
<evidence type="ECO:0000256" key="5">
    <source>
        <dbReference type="SAM" id="MobiDB-lite"/>
    </source>
</evidence>
<evidence type="ECO:0000256" key="4">
    <source>
        <dbReference type="ARBA" id="ARBA00023242"/>
    </source>
</evidence>
<dbReference type="OrthoDB" id="2991872at2759"/>